<reference evidence="4" key="1">
    <citation type="journal article" date="2019" name="Int. J. Syst. Evol. Microbiol.">
        <title>The Global Catalogue of Microorganisms (GCM) 10K type strain sequencing project: providing services to taxonomists for standard genome sequencing and annotation.</title>
        <authorList>
            <consortium name="The Broad Institute Genomics Platform"/>
            <consortium name="The Broad Institute Genome Sequencing Center for Infectious Disease"/>
            <person name="Wu L."/>
            <person name="Ma J."/>
        </authorList>
    </citation>
    <scope>NUCLEOTIDE SEQUENCE [LARGE SCALE GENOMIC DNA]</scope>
    <source>
        <strain evidence="4">CCUG 55250</strain>
    </source>
</reference>
<evidence type="ECO:0000256" key="1">
    <source>
        <dbReference type="SAM" id="SignalP"/>
    </source>
</evidence>
<protein>
    <recommendedName>
        <fullName evidence="2">Lipocalin-like domain-containing protein</fullName>
    </recommendedName>
</protein>
<feature type="domain" description="Lipocalin-like" evidence="2">
    <location>
        <begin position="58"/>
        <end position="125"/>
    </location>
</feature>
<sequence length="184" mass="20146">MKMKHYLFLSVLFITALSGCSKSDDTVKPESRSELLTRKWTFSGLSVKTDVKSYVIPGNEGDTFFGEDNTVTFNADNTYSVLENGKTTEGGTWKLSADDKTLTLTDTDKIAIAMSVNTLTKTDIELATKSVDITKSNPTMEELNVGLAASILLYSLDIDFGGTVDFSKEPDYKTLQIILKGKGL</sequence>
<name>A0ABW0I5Z6_9BACT</name>
<keyword evidence="4" id="KW-1185">Reference proteome</keyword>
<organism evidence="3 4">
    <name type="scientific">Larkinella bovis</name>
    <dbReference type="NCBI Taxonomy" id="683041"/>
    <lineage>
        <taxon>Bacteria</taxon>
        <taxon>Pseudomonadati</taxon>
        <taxon>Bacteroidota</taxon>
        <taxon>Cytophagia</taxon>
        <taxon>Cytophagales</taxon>
        <taxon>Spirosomataceae</taxon>
        <taxon>Larkinella</taxon>
    </lineage>
</organism>
<dbReference type="EMBL" id="JBHSMA010000001">
    <property type="protein sequence ID" value="MFC5408951.1"/>
    <property type="molecule type" value="Genomic_DNA"/>
</dbReference>
<accession>A0ABW0I5Z6</accession>
<dbReference type="InterPro" id="IPR024311">
    <property type="entry name" value="Lipocalin-like"/>
</dbReference>
<comment type="caution">
    <text evidence="3">The sequence shown here is derived from an EMBL/GenBank/DDBJ whole genome shotgun (WGS) entry which is preliminary data.</text>
</comment>
<dbReference type="Proteomes" id="UP001596106">
    <property type="component" value="Unassembled WGS sequence"/>
</dbReference>
<evidence type="ECO:0000259" key="2">
    <source>
        <dbReference type="Pfam" id="PF13648"/>
    </source>
</evidence>
<dbReference type="Pfam" id="PF13648">
    <property type="entry name" value="Lipocalin_4"/>
    <property type="match status" value="1"/>
</dbReference>
<gene>
    <name evidence="3" type="ORF">ACFPMF_06510</name>
</gene>
<evidence type="ECO:0000313" key="3">
    <source>
        <dbReference type="EMBL" id="MFC5408951.1"/>
    </source>
</evidence>
<feature type="chain" id="PRO_5046635264" description="Lipocalin-like domain-containing protein" evidence="1">
    <location>
        <begin position="24"/>
        <end position="184"/>
    </location>
</feature>
<proteinExistence type="predicted"/>
<dbReference type="PROSITE" id="PS51257">
    <property type="entry name" value="PROKAR_LIPOPROTEIN"/>
    <property type="match status" value="1"/>
</dbReference>
<keyword evidence="1" id="KW-0732">Signal</keyword>
<evidence type="ECO:0000313" key="4">
    <source>
        <dbReference type="Proteomes" id="UP001596106"/>
    </source>
</evidence>
<feature type="signal peptide" evidence="1">
    <location>
        <begin position="1"/>
        <end position="23"/>
    </location>
</feature>